<evidence type="ECO:0000256" key="7">
    <source>
        <dbReference type="ARBA" id="ARBA00023316"/>
    </source>
</evidence>
<evidence type="ECO:0000313" key="8">
    <source>
        <dbReference type="EMBL" id="TNV76116.1"/>
    </source>
</evidence>
<keyword evidence="6" id="KW-0482">Metalloprotease</keyword>
<dbReference type="SUPFAM" id="SSF55166">
    <property type="entry name" value="Hedgehog/DD-peptidase"/>
    <property type="match status" value="1"/>
</dbReference>
<dbReference type="GO" id="GO:0046872">
    <property type="term" value="F:metal ion binding"/>
    <property type="evidence" value="ECO:0007669"/>
    <property type="project" value="UniProtKB-KW"/>
</dbReference>
<evidence type="ECO:0000256" key="5">
    <source>
        <dbReference type="ARBA" id="ARBA00022997"/>
    </source>
</evidence>
<dbReference type="GO" id="GO:0071555">
    <property type="term" value="P:cell wall organization"/>
    <property type="evidence" value="ECO:0007669"/>
    <property type="project" value="UniProtKB-KW"/>
</dbReference>
<evidence type="ECO:0000256" key="6">
    <source>
        <dbReference type="ARBA" id="ARBA00023049"/>
    </source>
</evidence>
<dbReference type="InterPro" id="IPR009045">
    <property type="entry name" value="Zn_M74/Hedgehog-like"/>
</dbReference>
<keyword evidence="3" id="KW-0378">Hydrolase</keyword>
<dbReference type="CDD" id="cd14817">
    <property type="entry name" value="D-Ala-D-Ala_dipeptidase_VanX"/>
    <property type="match status" value="1"/>
</dbReference>
<proteinExistence type="inferred from homology"/>
<organism evidence="8 9">
    <name type="scientific">Halteria grandinella</name>
    <dbReference type="NCBI Taxonomy" id="5974"/>
    <lineage>
        <taxon>Eukaryota</taxon>
        <taxon>Sar</taxon>
        <taxon>Alveolata</taxon>
        <taxon>Ciliophora</taxon>
        <taxon>Intramacronucleata</taxon>
        <taxon>Spirotrichea</taxon>
        <taxon>Stichotrichia</taxon>
        <taxon>Sporadotrichida</taxon>
        <taxon>Halteriidae</taxon>
        <taxon>Halteria</taxon>
    </lineage>
</organism>
<dbReference type="PANTHER" id="PTHR43126:SF1">
    <property type="entry name" value="D-ALANYL-D-ALANINE DIPEPTIDASE"/>
    <property type="match status" value="1"/>
</dbReference>
<dbReference type="AlphaFoldDB" id="A0A8J8SZM2"/>
<keyword evidence="9" id="KW-1185">Reference proteome</keyword>
<dbReference type="GO" id="GO:0006508">
    <property type="term" value="P:proteolysis"/>
    <property type="evidence" value="ECO:0007669"/>
    <property type="project" value="UniProtKB-KW"/>
</dbReference>
<dbReference type="EMBL" id="RRYP01014164">
    <property type="protein sequence ID" value="TNV76116.1"/>
    <property type="molecule type" value="Genomic_DNA"/>
</dbReference>
<dbReference type="GO" id="GO:0008237">
    <property type="term" value="F:metallopeptidase activity"/>
    <property type="evidence" value="ECO:0007669"/>
    <property type="project" value="UniProtKB-KW"/>
</dbReference>
<keyword evidence="5" id="KW-0224">Dipeptidase</keyword>
<accession>A0A8J8SZM2</accession>
<dbReference type="Proteomes" id="UP000785679">
    <property type="component" value="Unassembled WGS sequence"/>
</dbReference>
<evidence type="ECO:0000313" key="9">
    <source>
        <dbReference type="Proteomes" id="UP000785679"/>
    </source>
</evidence>
<evidence type="ECO:0000256" key="4">
    <source>
        <dbReference type="ARBA" id="ARBA00022833"/>
    </source>
</evidence>
<gene>
    <name evidence="8" type="ORF">FGO68_gene14504</name>
</gene>
<dbReference type="InterPro" id="IPR000755">
    <property type="entry name" value="A_A_dipeptidase"/>
</dbReference>
<dbReference type="PANTHER" id="PTHR43126">
    <property type="entry name" value="D-ALANYL-D-ALANINE DIPEPTIDASE"/>
    <property type="match status" value="1"/>
</dbReference>
<comment type="caution">
    <text evidence="8">The sequence shown here is derived from an EMBL/GenBank/DDBJ whole genome shotgun (WGS) entry which is preliminary data.</text>
</comment>
<dbReference type="PIRSF" id="PIRSF026671">
    <property type="entry name" value="AA_dipeptidase"/>
    <property type="match status" value="1"/>
</dbReference>
<name>A0A8J8SZM2_HALGN</name>
<evidence type="ECO:0000256" key="1">
    <source>
        <dbReference type="ARBA" id="ARBA00022670"/>
    </source>
</evidence>
<keyword evidence="4" id="KW-0862">Zinc</keyword>
<sequence>MENQIQSFIMKNTPAILTIMASALLSASATFLPPGFVLLADVDPSIIQSVRYASSQNFMGRPMVGYNCPQIVLTKQAADALAKVQASLKEQGYGLVVYDGYRPQPTVDSFVEWSFDDSDIAAKAWYYPTLVGSKVTLFEEGYIAKRSGHTRGSTVDLTIIKLGDTVHDIVVSKRMLSNGDEISFLDDGTVDMGSSFDLFHPASNQDSPLIKDQIYITNRDTLRQAMKRSGFKEYAGEWWHFTLADEPYPVTYFDFILCQKGEMEAQKL</sequence>
<dbReference type="Gene3D" id="3.30.1380.10">
    <property type="match status" value="1"/>
</dbReference>
<dbReference type="GO" id="GO:0016805">
    <property type="term" value="F:dipeptidase activity"/>
    <property type="evidence" value="ECO:0007669"/>
    <property type="project" value="UniProtKB-KW"/>
</dbReference>
<evidence type="ECO:0000256" key="3">
    <source>
        <dbReference type="ARBA" id="ARBA00022801"/>
    </source>
</evidence>
<dbReference type="HAMAP" id="MF_01924">
    <property type="entry name" value="A_A_dipeptidase"/>
    <property type="match status" value="1"/>
</dbReference>
<reference evidence="8" key="1">
    <citation type="submission" date="2019-06" db="EMBL/GenBank/DDBJ databases">
        <authorList>
            <person name="Zheng W."/>
        </authorList>
    </citation>
    <scope>NUCLEOTIDE SEQUENCE</scope>
    <source>
        <strain evidence="8">QDHG01</strain>
    </source>
</reference>
<protein>
    <recommendedName>
        <fullName evidence="10">D-Ala-D-Ala dipeptidase</fullName>
    </recommendedName>
</protein>
<keyword evidence="1" id="KW-0645">Protease</keyword>
<evidence type="ECO:0008006" key="10">
    <source>
        <dbReference type="Google" id="ProtNLM"/>
    </source>
</evidence>
<dbReference type="OrthoDB" id="2314329at2759"/>
<keyword evidence="7" id="KW-0961">Cell wall biogenesis/degradation</keyword>
<evidence type="ECO:0000256" key="2">
    <source>
        <dbReference type="ARBA" id="ARBA00022723"/>
    </source>
</evidence>
<keyword evidence="2" id="KW-0479">Metal-binding</keyword>
<dbReference type="Pfam" id="PF01427">
    <property type="entry name" value="Peptidase_M15"/>
    <property type="match status" value="2"/>
</dbReference>